<dbReference type="STRING" id="519452.SAMN04488139_0536"/>
<proteinExistence type="predicted"/>
<gene>
    <name evidence="4" type="ORF">CWE24_02010</name>
</gene>
<keyword evidence="1 2" id="KW-0732">Signal</keyword>
<dbReference type="RefSeq" id="WP_092837181.1">
    <property type="nucleotide sequence ID" value="NZ_FPCF01000001.1"/>
</dbReference>
<evidence type="ECO:0000256" key="2">
    <source>
        <dbReference type="SAM" id="SignalP"/>
    </source>
</evidence>
<comment type="caution">
    <text evidence="4">The sequence shown here is derived from an EMBL/GenBank/DDBJ whole genome shotgun (WGS) entry which is preliminary data.</text>
</comment>
<sequence>MFKATKIAAAIAALTVAAGAVSVAQAQEAPQPSFNYVSGTVHQVDLDGEKLNGFGIDFGFDVNERVFAEVQYFDVGDSYGEYFGSTYVEADLDVQQLYANLGYKVLEQDSTAVYISAGFAYAKAKYSISGFGSESADDNGFNVQMGIRHRFNQQFEVDANLRHYDMGDDVNDQELALTGRYYISDEFSLMLGYTAAGDDVSYTRVGATWHF</sequence>
<evidence type="ECO:0000259" key="3">
    <source>
        <dbReference type="Pfam" id="PF13505"/>
    </source>
</evidence>
<reference evidence="5" key="1">
    <citation type="journal article" date="2018" name="Front. Microbiol.">
        <title>Genome-Based Analysis Reveals the Taxonomy and Diversity of the Family Idiomarinaceae.</title>
        <authorList>
            <person name="Liu Y."/>
            <person name="Lai Q."/>
            <person name="Shao Z."/>
        </authorList>
    </citation>
    <scope>NUCLEOTIDE SEQUENCE [LARGE SCALE GENOMIC DNA]</scope>
    <source>
        <strain evidence="5">908033</strain>
    </source>
</reference>
<feature type="chain" id="PRO_5019515135" evidence="2">
    <location>
        <begin position="27"/>
        <end position="211"/>
    </location>
</feature>
<evidence type="ECO:0000313" key="5">
    <source>
        <dbReference type="Proteomes" id="UP000286985"/>
    </source>
</evidence>
<feature type="signal peptide" evidence="2">
    <location>
        <begin position="1"/>
        <end position="26"/>
    </location>
</feature>
<dbReference type="Pfam" id="PF13505">
    <property type="entry name" value="OMP_b-brl"/>
    <property type="match status" value="1"/>
</dbReference>
<feature type="domain" description="Outer membrane protein beta-barrel" evidence="3">
    <location>
        <begin position="14"/>
        <end position="177"/>
    </location>
</feature>
<dbReference type="Proteomes" id="UP000286985">
    <property type="component" value="Unassembled WGS sequence"/>
</dbReference>
<dbReference type="OrthoDB" id="6241169at2"/>
<dbReference type="SUPFAM" id="SSF56925">
    <property type="entry name" value="OMPA-like"/>
    <property type="match status" value="1"/>
</dbReference>
<dbReference type="AlphaFoldDB" id="A0A432XKS4"/>
<dbReference type="Gene3D" id="2.40.160.20">
    <property type="match status" value="1"/>
</dbReference>
<organism evidence="4 5">
    <name type="scientific">Pseudidiomarina donghaiensis</name>
    <dbReference type="NCBI Taxonomy" id="519452"/>
    <lineage>
        <taxon>Bacteria</taxon>
        <taxon>Pseudomonadati</taxon>
        <taxon>Pseudomonadota</taxon>
        <taxon>Gammaproteobacteria</taxon>
        <taxon>Alteromonadales</taxon>
        <taxon>Idiomarinaceae</taxon>
        <taxon>Pseudidiomarina</taxon>
    </lineage>
</organism>
<evidence type="ECO:0000313" key="4">
    <source>
        <dbReference type="EMBL" id="RUO49302.1"/>
    </source>
</evidence>
<protein>
    <submittedName>
        <fullName evidence="4">Porin family protein</fullName>
    </submittedName>
</protein>
<evidence type="ECO:0000256" key="1">
    <source>
        <dbReference type="ARBA" id="ARBA00022729"/>
    </source>
</evidence>
<dbReference type="InterPro" id="IPR011250">
    <property type="entry name" value="OMP/PagP_B-barrel"/>
</dbReference>
<keyword evidence="5" id="KW-1185">Reference proteome</keyword>
<accession>A0A432XKS4</accession>
<name>A0A432XKS4_9GAMM</name>
<dbReference type="EMBL" id="PIPU01000001">
    <property type="protein sequence ID" value="RUO49302.1"/>
    <property type="molecule type" value="Genomic_DNA"/>
</dbReference>
<dbReference type="InterPro" id="IPR027385">
    <property type="entry name" value="Beta-barrel_OMP"/>
</dbReference>